<keyword evidence="2" id="KW-1185">Reference proteome</keyword>
<dbReference type="EMBL" id="RAPF01000001">
    <property type="protein sequence ID" value="RKF23446.1"/>
    <property type="molecule type" value="Genomic_DNA"/>
</dbReference>
<reference evidence="1 2" key="1">
    <citation type="submission" date="2018-09" db="EMBL/GenBank/DDBJ databases">
        <title>Altererythrobacter spongiae sp. nov., isolated from a marine sponge.</title>
        <authorList>
            <person name="Zhuang L."/>
            <person name="Luo L."/>
        </authorList>
    </citation>
    <scope>NUCLEOTIDE SEQUENCE [LARGE SCALE GENOMIC DNA]</scope>
    <source>
        <strain evidence="1 2">HN-Y73</strain>
    </source>
</reference>
<accession>A0A420ERU5</accession>
<name>A0A420ERU5_9SPHN</name>
<gene>
    <name evidence="1" type="ORF">D6851_02990</name>
</gene>
<comment type="caution">
    <text evidence="1">The sequence shown here is derived from an EMBL/GenBank/DDBJ whole genome shotgun (WGS) entry which is preliminary data.</text>
</comment>
<sequence>MPQICFVDRRPDERGTARILGTNLVFENNNVRLPDARTDARDGEILILDTDMHHGNGEAFW</sequence>
<organism evidence="1 2">
    <name type="scientific">Altericroceibacterium spongiae</name>
    <dbReference type="NCBI Taxonomy" id="2320269"/>
    <lineage>
        <taxon>Bacteria</taxon>
        <taxon>Pseudomonadati</taxon>
        <taxon>Pseudomonadota</taxon>
        <taxon>Alphaproteobacteria</taxon>
        <taxon>Sphingomonadales</taxon>
        <taxon>Erythrobacteraceae</taxon>
        <taxon>Altericroceibacterium</taxon>
    </lineage>
</organism>
<dbReference type="AlphaFoldDB" id="A0A420ERU5"/>
<proteinExistence type="predicted"/>
<protein>
    <submittedName>
        <fullName evidence="1">Uncharacterized protein</fullName>
    </submittedName>
</protein>
<evidence type="ECO:0000313" key="2">
    <source>
        <dbReference type="Proteomes" id="UP000284395"/>
    </source>
</evidence>
<dbReference type="Proteomes" id="UP000284395">
    <property type="component" value="Unassembled WGS sequence"/>
</dbReference>
<evidence type="ECO:0000313" key="1">
    <source>
        <dbReference type="EMBL" id="RKF23446.1"/>
    </source>
</evidence>